<dbReference type="InterPro" id="IPR037523">
    <property type="entry name" value="VOC_core"/>
</dbReference>
<evidence type="ECO:0000313" key="3">
    <source>
        <dbReference type="EMBL" id="MVT26439.1"/>
    </source>
</evidence>
<organism evidence="3 4">
    <name type="scientific">Nesterenkonia alkaliphila</name>
    <dbReference type="NCBI Taxonomy" id="1463631"/>
    <lineage>
        <taxon>Bacteria</taxon>
        <taxon>Bacillati</taxon>
        <taxon>Actinomycetota</taxon>
        <taxon>Actinomycetes</taxon>
        <taxon>Micrococcales</taxon>
        <taxon>Micrococcaceae</taxon>
        <taxon>Nesterenkonia</taxon>
    </lineage>
</organism>
<keyword evidence="4" id="KW-1185">Reference proteome</keyword>
<name>A0A7K1UJ01_9MICC</name>
<feature type="domain" description="VOC" evidence="2">
    <location>
        <begin position="4"/>
        <end position="126"/>
    </location>
</feature>
<dbReference type="OrthoDB" id="4825162at2"/>
<comment type="caution">
    <text evidence="3">The sequence shown here is derived from an EMBL/GenBank/DDBJ whole genome shotgun (WGS) entry which is preliminary data.</text>
</comment>
<dbReference type="PANTHER" id="PTHR36503:SF1">
    <property type="entry name" value="BLR2520 PROTEIN"/>
    <property type="match status" value="1"/>
</dbReference>
<dbReference type="PANTHER" id="PTHR36503">
    <property type="entry name" value="BLR2520 PROTEIN"/>
    <property type="match status" value="1"/>
</dbReference>
<evidence type="ECO:0000256" key="1">
    <source>
        <dbReference type="SAM" id="MobiDB-lite"/>
    </source>
</evidence>
<gene>
    <name evidence="3" type="ORF">GNZ21_08750</name>
</gene>
<protein>
    <recommendedName>
        <fullName evidence="2">VOC domain-containing protein</fullName>
    </recommendedName>
</protein>
<feature type="region of interest" description="Disordered" evidence="1">
    <location>
        <begin position="123"/>
        <end position="142"/>
    </location>
</feature>
<dbReference type="Pfam" id="PF00903">
    <property type="entry name" value="Glyoxalase"/>
    <property type="match status" value="1"/>
</dbReference>
<dbReference type="SUPFAM" id="SSF54593">
    <property type="entry name" value="Glyoxalase/Bleomycin resistance protein/Dihydroxybiphenyl dioxygenase"/>
    <property type="match status" value="1"/>
</dbReference>
<evidence type="ECO:0000313" key="4">
    <source>
        <dbReference type="Proteomes" id="UP000460157"/>
    </source>
</evidence>
<evidence type="ECO:0000259" key="2">
    <source>
        <dbReference type="PROSITE" id="PS51819"/>
    </source>
</evidence>
<proteinExistence type="predicted"/>
<dbReference type="EMBL" id="WRPM01000064">
    <property type="protein sequence ID" value="MVT26439.1"/>
    <property type="molecule type" value="Genomic_DNA"/>
</dbReference>
<dbReference type="Gene3D" id="3.10.180.10">
    <property type="entry name" value="2,3-Dihydroxybiphenyl 1,2-Dioxygenase, domain 1"/>
    <property type="match status" value="1"/>
</dbReference>
<dbReference type="Proteomes" id="UP000460157">
    <property type="component" value="Unassembled WGS sequence"/>
</dbReference>
<sequence>MTLPLNIAILGTPDVPAARDFYSQVLSPGVQDYGGFARMALHGSGDIGVTGSADLAAETGVSAEGTVFRGYIFSYVLEQPSEVSAVIEAAAAAGAEILKPAKKALFGSFSGVFRAPDGAVWKVSSDKKKDTAAPQSPPPEAD</sequence>
<dbReference type="InterPro" id="IPR029068">
    <property type="entry name" value="Glyas_Bleomycin-R_OHBP_Dase"/>
</dbReference>
<dbReference type="AlphaFoldDB" id="A0A7K1UJ01"/>
<reference evidence="3 4" key="1">
    <citation type="submission" date="2019-12" db="EMBL/GenBank/DDBJ databases">
        <title>Nesterenkonia muleiensis sp. nov., a novel actinobacterium isolated from sap of Populus euphratica.</title>
        <authorList>
            <person name="Wang R."/>
        </authorList>
    </citation>
    <scope>NUCLEOTIDE SEQUENCE [LARGE SCALE GENOMIC DNA]</scope>
    <source>
        <strain evidence="3 4">F10</strain>
    </source>
</reference>
<dbReference type="InterPro" id="IPR004360">
    <property type="entry name" value="Glyas_Fos-R_dOase_dom"/>
</dbReference>
<dbReference type="PROSITE" id="PS51819">
    <property type="entry name" value="VOC"/>
    <property type="match status" value="1"/>
</dbReference>
<accession>A0A7K1UJ01</accession>
<dbReference type="RefSeq" id="WP_157323389.1">
    <property type="nucleotide sequence ID" value="NZ_BMFX01000025.1"/>
</dbReference>